<comment type="caution">
    <text evidence="10">The sequence shown here is derived from an EMBL/GenBank/DDBJ whole genome shotgun (WGS) entry which is preliminary data.</text>
</comment>
<keyword evidence="3 5" id="KW-0807">Transducer</keyword>
<dbReference type="PANTHER" id="PTHR32089:SF120">
    <property type="entry name" value="METHYL-ACCEPTING CHEMOTAXIS PROTEIN TLPQ"/>
    <property type="match status" value="1"/>
</dbReference>
<organism evidence="10 11">
    <name type="scientific">Vibrio fortis</name>
    <dbReference type="NCBI Taxonomy" id="212667"/>
    <lineage>
        <taxon>Bacteria</taxon>
        <taxon>Pseudomonadati</taxon>
        <taxon>Pseudomonadota</taxon>
        <taxon>Gammaproteobacteria</taxon>
        <taxon>Vibrionales</taxon>
        <taxon>Vibrionaceae</taxon>
        <taxon>Vibrio</taxon>
    </lineage>
</organism>
<dbReference type="InterPro" id="IPR000727">
    <property type="entry name" value="T_SNARE_dom"/>
</dbReference>
<dbReference type="SMART" id="SM00304">
    <property type="entry name" value="HAMP"/>
    <property type="match status" value="1"/>
</dbReference>
<dbReference type="EMBL" id="JFFR01000033">
    <property type="protein sequence ID" value="KDN26231.1"/>
    <property type="molecule type" value="Genomic_DNA"/>
</dbReference>
<dbReference type="InterPro" id="IPR003660">
    <property type="entry name" value="HAMP_dom"/>
</dbReference>
<dbReference type="GO" id="GO:0006935">
    <property type="term" value="P:chemotaxis"/>
    <property type="evidence" value="ECO:0007669"/>
    <property type="project" value="UniProtKB-ARBA"/>
</dbReference>
<evidence type="ECO:0000256" key="1">
    <source>
        <dbReference type="ARBA" id="ARBA00004429"/>
    </source>
</evidence>
<dbReference type="PROSITE" id="PS50192">
    <property type="entry name" value="T_SNARE"/>
    <property type="match status" value="1"/>
</dbReference>
<dbReference type="AlphaFoldDB" id="A0A066UFQ7"/>
<evidence type="ECO:0000256" key="3">
    <source>
        <dbReference type="ARBA" id="ARBA00023224"/>
    </source>
</evidence>
<dbReference type="CDD" id="cd11386">
    <property type="entry name" value="MCP_signal"/>
    <property type="match status" value="1"/>
</dbReference>
<keyword evidence="6" id="KW-1133">Transmembrane helix</keyword>
<dbReference type="Gene3D" id="1.10.287.950">
    <property type="entry name" value="Methyl-accepting chemotaxis protein"/>
    <property type="match status" value="1"/>
</dbReference>
<evidence type="ECO:0000256" key="6">
    <source>
        <dbReference type="SAM" id="Phobius"/>
    </source>
</evidence>
<protein>
    <submittedName>
        <fullName evidence="10">Chemotaxis protein</fullName>
    </submittedName>
</protein>
<reference evidence="10 11" key="1">
    <citation type="submission" date="2014-02" db="EMBL/GenBank/DDBJ databases">
        <title>Vibrio fortis Dalian14 Genome Sequencing.</title>
        <authorList>
            <person name="Wang Y."/>
            <person name="Song L."/>
            <person name="Liu G."/>
            <person name="Ding J."/>
        </authorList>
    </citation>
    <scope>NUCLEOTIDE SEQUENCE [LARGE SCALE GENOMIC DNA]</scope>
    <source>
        <strain evidence="10 11">Dalian14</strain>
    </source>
</reference>
<proteinExistence type="inferred from homology"/>
<sequence length="659" mass="72276">MKLTDMSFKQKIFALLILPILGFLWLSASAISQSVNTSQEMQTLNQLTRLSVVYSELVHELQKERGMTAGFLGAKGTKFGKELSDQRNLTNQKRSARNDFWQSQNVELPEITQLNQTISQGLNQITDIRRQVDAQTIPLGQALAYYTQLNAKLLSVSSLIADLSSDSVITRETIAYYNFLQGKERAGIERAVLSNTFSKDEFGDGMLVKFISLVTQQDTYFSNFRELSTPQNVAFFEQQLNDKAVDEVKRLREVAKSTMSGFDTDPVYWFAQSTGRIVKLKQTENHLADSLINLTEHKAQQAQTQMLFSIALFAVVSLVALFVGIKVVRDLTTRVSNLTSVMASVRDSNDLTVRAKYEGSSELGQIAASLNSTLEKFKDVMDQLSHSSMSLASAAEETSQTCDYNSHALVEQQDQIGLIATATEELSATVNEVADKTQQTAASAQTADQQSKVGLETVQNSYHSIEHLANEINGLADKIAHLNESSSNINSVIDVIKSVAEQTNLLALNAAIEAARAGEQGRGFAVVADEVRTLAQRTQESTAEIEGFVTALQTDVQSAFDVIDNSQKMSQKAVEDSRDVEQSLQSISDSVGEIFSMAEQIATATEEQAVVTQDIAKNVISVEQKSTESTTGATQIAVTARDQAELASSLKTLSNVFKR</sequence>
<evidence type="ECO:0000259" key="9">
    <source>
        <dbReference type="PROSITE" id="PS50885"/>
    </source>
</evidence>
<dbReference type="PROSITE" id="PS50885">
    <property type="entry name" value="HAMP"/>
    <property type="match status" value="1"/>
</dbReference>
<keyword evidence="2" id="KW-1003">Cell membrane</keyword>
<dbReference type="OrthoDB" id="2489132at2"/>
<dbReference type="InterPro" id="IPR013587">
    <property type="entry name" value="Nitrate/nitrite_sensing"/>
</dbReference>
<evidence type="ECO:0000259" key="7">
    <source>
        <dbReference type="PROSITE" id="PS50111"/>
    </source>
</evidence>
<comment type="subcellular location">
    <subcellularLocation>
        <location evidence="1">Cell inner membrane</location>
        <topology evidence="1">Multi-pass membrane protein</topology>
    </subcellularLocation>
</comment>
<evidence type="ECO:0000256" key="2">
    <source>
        <dbReference type="ARBA" id="ARBA00022519"/>
    </source>
</evidence>
<feature type="domain" description="HAMP" evidence="9">
    <location>
        <begin position="329"/>
        <end position="382"/>
    </location>
</feature>
<comment type="similarity">
    <text evidence="4">Belongs to the methyl-accepting chemotaxis (MCP) protein family.</text>
</comment>
<dbReference type="GO" id="GO:0005886">
    <property type="term" value="C:plasma membrane"/>
    <property type="evidence" value="ECO:0007669"/>
    <property type="project" value="UniProtKB-SubCell"/>
</dbReference>
<gene>
    <name evidence="10" type="ORF">VFDL14_10070</name>
</gene>
<feature type="domain" description="T-SNARE coiled-coil homology" evidence="8">
    <location>
        <begin position="574"/>
        <end position="636"/>
    </location>
</feature>
<feature type="domain" description="Methyl-accepting transducer" evidence="7">
    <location>
        <begin position="387"/>
        <end position="623"/>
    </location>
</feature>
<dbReference type="PROSITE" id="PS50111">
    <property type="entry name" value="CHEMOTAXIS_TRANSDUC_2"/>
    <property type="match status" value="1"/>
</dbReference>
<evidence type="ECO:0000313" key="10">
    <source>
        <dbReference type="EMBL" id="KDN26231.1"/>
    </source>
</evidence>
<dbReference type="Pfam" id="PF00672">
    <property type="entry name" value="HAMP"/>
    <property type="match status" value="1"/>
</dbReference>
<dbReference type="GO" id="GO:0007165">
    <property type="term" value="P:signal transduction"/>
    <property type="evidence" value="ECO:0007669"/>
    <property type="project" value="UniProtKB-KW"/>
</dbReference>
<dbReference type="Proteomes" id="UP000027219">
    <property type="component" value="Unassembled WGS sequence"/>
</dbReference>
<name>A0A066UFQ7_9VIBR</name>
<evidence type="ECO:0000259" key="8">
    <source>
        <dbReference type="PROSITE" id="PS50192"/>
    </source>
</evidence>
<dbReference type="Pfam" id="PF08376">
    <property type="entry name" value="NIT"/>
    <property type="match status" value="1"/>
</dbReference>
<accession>A0A066UFQ7</accession>
<feature type="transmembrane region" description="Helical" evidence="6">
    <location>
        <begin position="306"/>
        <end position="328"/>
    </location>
</feature>
<keyword evidence="2" id="KW-0997">Cell inner membrane</keyword>
<evidence type="ECO:0000256" key="5">
    <source>
        <dbReference type="PROSITE-ProRule" id="PRU00284"/>
    </source>
</evidence>
<dbReference type="Pfam" id="PF00015">
    <property type="entry name" value="MCPsignal"/>
    <property type="match status" value="1"/>
</dbReference>
<evidence type="ECO:0000256" key="4">
    <source>
        <dbReference type="ARBA" id="ARBA00029447"/>
    </source>
</evidence>
<keyword evidence="6" id="KW-0812">Transmembrane</keyword>
<dbReference type="SUPFAM" id="SSF58104">
    <property type="entry name" value="Methyl-accepting chemotaxis protein (MCP) signaling domain"/>
    <property type="match status" value="1"/>
</dbReference>
<dbReference type="STRING" id="212667.VFDL14_10070"/>
<keyword evidence="11" id="KW-1185">Reference proteome</keyword>
<dbReference type="FunFam" id="1.10.287.950:FF:000001">
    <property type="entry name" value="Methyl-accepting chemotaxis sensory transducer"/>
    <property type="match status" value="1"/>
</dbReference>
<dbReference type="InterPro" id="IPR004089">
    <property type="entry name" value="MCPsignal_dom"/>
</dbReference>
<dbReference type="SMART" id="SM00283">
    <property type="entry name" value="MA"/>
    <property type="match status" value="1"/>
</dbReference>
<keyword evidence="6" id="KW-0472">Membrane</keyword>
<evidence type="ECO:0000313" key="11">
    <source>
        <dbReference type="Proteomes" id="UP000027219"/>
    </source>
</evidence>
<dbReference type="RefSeq" id="WP_032553460.1">
    <property type="nucleotide sequence ID" value="NZ_JATABQ010000085.1"/>
</dbReference>
<dbReference type="PANTHER" id="PTHR32089">
    <property type="entry name" value="METHYL-ACCEPTING CHEMOTAXIS PROTEIN MCPB"/>
    <property type="match status" value="1"/>
</dbReference>